<dbReference type="EMBL" id="VYYT01000754">
    <property type="protein sequence ID" value="KAK2729869.1"/>
    <property type="molecule type" value="Genomic_DNA"/>
</dbReference>
<accession>A0AAE0CYB1</accession>
<dbReference type="AlphaFoldDB" id="A0AAE0CYB1"/>
<reference evidence="1" key="1">
    <citation type="submission" date="2023-02" db="EMBL/GenBank/DDBJ databases">
        <title>Colletotrichum kahawae CIFC_Que2 genome sequencing and assembly.</title>
        <authorList>
            <person name="Baroncelli R."/>
        </authorList>
    </citation>
    <scope>NUCLEOTIDE SEQUENCE</scope>
    <source>
        <strain evidence="1">CIFC_Que2</strain>
    </source>
</reference>
<proteinExistence type="predicted"/>
<sequence>MAGWTPIHYLFHGGYLHGGSWTPEDLLGVLASYGDTVLLDLETKDREGYSSLQMAASWYSGSVVKKLLWLGASMDEFGAEPWEHPGNPIRFAIMQGNTSAFESLLPLYDNVNASDHLGLLMLSYTARYGREEMTEHLLNSGSFEIFPEYHRNDDQYWDGGSDIDDGSDEGDWEDEGLKEWTKENYDKYMEALRRHNRITVRCDDVDGELYDTFWDTERGVEFGH</sequence>
<name>A0AAE0CYB1_COLKA</name>
<organism evidence="1 2">
    <name type="scientific">Colletotrichum kahawae</name>
    <name type="common">Coffee berry disease fungus</name>
    <dbReference type="NCBI Taxonomy" id="34407"/>
    <lineage>
        <taxon>Eukaryota</taxon>
        <taxon>Fungi</taxon>
        <taxon>Dikarya</taxon>
        <taxon>Ascomycota</taxon>
        <taxon>Pezizomycotina</taxon>
        <taxon>Sordariomycetes</taxon>
        <taxon>Hypocreomycetidae</taxon>
        <taxon>Glomerellales</taxon>
        <taxon>Glomerellaceae</taxon>
        <taxon>Colletotrichum</taxon>
        <taxon>Colletotrichum gloeosporioides species complex</taxon>
    </lineage>
</organism>
<keyword evidence="2" id="KW-1185">Reference proteome</keyword>
<comment type="caution">
    <text evidence="1">The sequence shown here is derived from an EMBL/GenBank/DDBJ whole genome shotgun (WGS) entry which is preliminary data.</text>
</comment>
<protein>
    <submittedName>
        <fullName evidence="1">Uncharacterized protein</fullName>
    </submittedName>
</protein>
<evidence type="ECO:0000313" key="2">
    <source>
        <dbReference type="Proteomes" id="UP001281614"/>
    </source>
</evidence>
<dbReference type="Gene3D" id="1.25.40.20">
    <property type="entry name" value="Ankyrin repeat-containing domain"/>
    <property type="match status" value="1"/>
</dbReference>
<dbReference type="InterPro" id="IPR036770">
    <property type="entry name" value="Ankyrin_rpt-contain_sf"/>
</dbReference>
<dbReference type="Proteomes" id="UP001281614">
    <property type="component" value="Unassembled WGS sequence"/>
</dbReference>
<dbReference type="SUPFAM" id="SSF48403">
    <property type="entry name" value="Ankyrin repeat"/>
    <property type="match status" value="1"/>
</dbReference>
<evidence type="ECO:0000313" key="1">
    <source>
        <dbReference type="EMBL" id="KAK2729869.1"/>
    </source>
</evidence>
<gene>
    <name evidence="1" type="ORF">CKAH01_10034</name>
</gene>